<dbReference type="Gene3D" id="2.40.70.10">
    <property type="entry name" value="Acid Proteases"/>
    <property type="match status" value="1"/>
</dbReference>
<dbReference type="FunFam" id="3.30.70.270:FF:000020">
    <property type="entry name" value="Transposon Tf2-6 polyprotein-like Protein"/>
    <property type="match status" value="1"/>
</dbReference>
<evidence type="ECO:0008006" key="15">
    <source>
        <dbReference type="Google" id="ProtNLM"/>
    </source>
</evidence>
<dbReference type="InterPro" id="IPR021109">
    <property type="entry name" value="Peptidase_aspartic_dom_sf"/>
</dbReference>
<keyword evidence="10" id="KW-0511">Multifunctional enzyme</keyword>
<dbReference type="GO" id="GO:0006508">
    <property type="term" value="P:proteolysis"/>
    <property type="evidence" value="ECO:0007669"/>
    <property type="project" value="InterPro"/>
</dbReference>
<feature type="domain" description="Reverse transcriptase" evidence="11">
    <location>
        <begin position="955"/>
        <end position="1134"/>
    </location>
</feature>
<dbReference type="Proteomes" id="UP000663868">
    <property type="component" value="Unassembled WGS sequence"/>
</dbReference>
<keyword evidence="9" id="KW-0695">RNA-directed DNA polymerase</keyword>
<dbReference type="Pfam" id="PF17921">
    <property type="entry name" value="Integrase_H2C2"/>
    <property type="match status" value="1"/>
</dbReference>
<evidence type="ECO:0000313" key="14">
    <source>
        <dbReference type="Proteomes" id="UP000663868"/>
    </source>
</evidence>
<protein>
    <recommendedName>
        <fullName evidence="15">Reverse transcriptase</fullName>
    </recommendedName>
</protein>
<dbReference type="Pfam" id="PF13975">
    <property type="entry name" value="gag-asp_proteas"/>
    <property type="match status" value="1"/>
</dbReference>
<evidence type="ECO:0000256" key="8">
    <source>
        <dbReference type="ARBA" id="ARBA00022908"/>
    </source>
</evidence>
<dbReference type="GO" id="GO:0004519">
    <property type="term" value="F:endonuclease activity"/>
    <property type="evidence" value="ECO:0007669"/>
    <property type="project" value="UniProtKB-KW"/>
</dbReference>
<dbReference type="InterPro" id="IPR036397">
    <property type="entry name" value="RNaseH_sf"/>
</dbReference>
<dbReference type="SUPFAM" id="SSF56672">
    <property type="entry name" value="DNA/RNA polymerases"/>
    <property type="match status" value="1"/>
</dbReference>
<evidence type="ECO:0000256" key="2">
    <source>
        <dbReference type="ARBA" id="ARBA00022695"/>
    </source>
</evidence>
<dbReference type="InterPro" id="IPR043502">
    <property type="entry name" value="DNA/RNA_pol_sf"/>
</dbReference>
<gene>
    <name evidence="13" type="ORF">KXQ929_LOCUS8443</name>
</gene>
<dbReference type="PROSITE" id="PS50878">
    <property type="entry name" value="RT_POL"/>
    <property type="match status" value="1"/>
</dbReference>
<dbReference type="FunFam" id="1.10.340.70:FF:000001">
    <property type="entry name" value="Retrovirus-related Pol polyprotein from transposon gypsy-like Protein"/>
    <property type="match status" value="1"/>
</dbReference>
<evidence type="ECO:0000256" key="1">
    <source>
        <dbReference type="ARBA" id="ARBA00022679"/>
    </source>
</evidence>
<proteinExistence type="predicted"/>
<evidence type="ECO:0000313" key="13">
    <source>
        <dbReference type="EMBL" id="CAF3662912.1"/>
    </source>
</evidence>
<dbReference type="GO" id="GO:0003964">
    <property type="term" value="F:RNA-directed DNA polymerase activity"/>
    <property type="evidence" value="ECO:0007669"/>
    <property type="project" value="UniProtKB-KW"/>
</dbReference>
<reference evidence="13" key="1">
    <citation type="submission" date="2021-02" db="EMBL/GenBank/DDBJ databases">
        <authorList>
            <person name="Nowell W R."/>
        </authorList>
    </citation>
    <scope>NUCLEOTIDE SEQUENCE</scope>
</reference>
<dbReference type="Gene3D" id="3.30.420.10">
    <property type="entry name" value="Ribonuclease H-like superfamily/Ribonuclease H"/>
    <property type="match status" value="2"/>
</dbReference>
<keyword evidence="8" id="KW-0229">DNA integration</keyword>
<dbReference type="GO" id="GO:0015074">
    <property type="term" value="P:DNA integration"/>
    <property type="evidence" value="ECO:0007669"/>
    <property type="project" value="UniProtKB-KW"/>
</dbReference>
<dbReference type="InterPro" id="IPR001584">
    <property type="entry name" value="Integrase_cat-core"/>
</dbReference>
<evidence type="ECO:0000259" key="12">
    <source>
        <dbReference type="PROSITE" id="PS50994"/>
    </source>
</evidence>
<name>A0A818S7S5_9BILA</name>
<feature type="domain" description="Integrase catalytic" evidence="12">
    <location>
        <begin position="1534"/>
        <end position="1694"/>
    </location>
</feature>
<dbReference type="InterPro" id="IPR000477">
    <property type="entry name" value="RT_dom"/>
</dbReference>
<accession>A0A818S7S5</accession>
<dbReference type="Pfam" id="PF03732">
    <property type="entry name" value="Retrotrans_gag"/>
    <property type="match status" value="1"/>
</dbReference>
<evidence type="ECO:0000256" key="5">
    <source>
        <dbReference type="ARBA" id="ARBA00022801"/>
    </source>
</evidence>
<keyword evidence="7" id="KW-0694">RNA-binding</keyword>
<evidence type="ECO:0000256" key="4">
    <source>
        <dbReference type="ARBA" id="ARBA00022759"/>
    </source>
</evidence>
<evidence type="ECO:0000256" key="6">
    <source>
        <dbReference type="ARBA" id="ARBA00022842"/>
    </source>
</evidence>
<evidence type="ECO:0000256" key="7">
    <source>
        <dbReference type="ARBA" id="ARBA00022884"/>
    </source>
</evidence>
<dbReference type="FunFam" id="3.10.20.370:FF:000001">
    <property type="entry name" value="Retrovirus-related Pol polyprotein from transposon 17.6-like protein"/>
    <property type="match status" value="1"/>
</dbReference>
<dbReference type="InterPro" id="IPR001969">
    <property type="entry name" value="Aspartic_peptidase_AS"/>
</dbReference>
<dbReference type="PROSITE" id="PS00141">
    <property type="entry name" value="ASP_PROTEASE"/>
    <property type="match status" value="1"/>
</dbReference>
<sequence length="2367" mass="273430">MSKAKRCQYLSEAVLKLVYLCLKEHCSLYAEAQITGDEDIRRAYDYVRKHRKDLSIKVHTDDPMFINEKRVALNDLILLTEEEVDKVIMMHYGKRFGCGTRALHDHLNQIYCKVSEAQIVKVTKASDIRGQMHPVFSNKGPKKIIEAKQVFERLQVDLVDLSRRTAFENGVEYRYVLVVVDIFSRFMFLRPLTHKSSVEVCHHLEQIFREHGTPNIIQTDRGTEFHGFFDELCNKRNIKHIRSRAYHPQSQGKVERLNRSWKNKMVYDNLINGNPNWVGNLSLYSEAYNHSKHRGLGNLTPFFVYFGREAVVGTSSNKTMSGEDIEDSYVELNDEEPVSNNILNNSIQAKQDAREKGNEKISQVPTFENEIKRISDIKVEQTNNLTDPYQQHIVYQAQLYQFNMDEKLTISLLTSSSDKLPKFSGKNSENVIKWLTKITNELNVFKLSDAQKLLMIPLVLLDDARQWYVNNLDAVKDWTTFTREIQNAFSSPVHRSLAIKQIGNRVQALEETVLHYYHEMMELCDMIDHEMKDEMKVGYLLAGIKLSLQKEVMRRNPRNPNEFLTVAQAEEKLDLSINVQTSYDSTLITDSLSAFKPQIKSSLPYKSTNTQKSIRCFNSGANDGTALVNVHHPSLIIIPTWINNMKINGMVDTGATSSLITTSTVNKLKLQQKIILQSGEVILGDSRTKIMQYGRIYLRLKIDEVEFGIEAIVVDQLTNELILGVDFLRKFQVEINVAQQYLILQNQQQRIYTKFGGLNNVRLTQQYTIFPRCKRVVDAVVDGIIDNKDMYLKVMTLKQQQAARIRLCDGLVDINNGYVQVTIYNPTSQSVILQKAMVIGEVDVLKTGECCSVLESTNTMEDFNVDQNPKDNPIPINKIVDSLTHHLLDNNEYYQQIYQLVEQNKVLFDISQHRTIKATIHHVINTGDHAPISAKPYFKTIEQRKNIQHEVDKMLRAGIAIPSTSEWSSPVVLLTKPDGTFRFIIDYRKLNVITKKDVFPQPSIEELVQRLGGHAWFTKIDMKAGYHQIPIQHKDKEKTAFVTQDGLYQFEVLPMGLTNAPASFQRLMHNIIGYNRWDYTCVYLDDVIIFSNSFEQHMNHLQEIFQILKDHNFTLNPNKCSIAQQSIEFLSHTITQDSIVPLKERIQAILNIPQPTTLAQANKFIGKIGWYRKFIPKFSSIAAPIHRVTNKIKSKRKDFFWGTEQIEAADKLKEILTTQPLVLKYPHPTAQFILSTDASDYAIGGTLKQIINGQTHYNYFLSRLLSDTEKRYSTIEREALAIFWCLNKLQQYLGGRDVLIITDHKPLQQFHIKMKINSKRINDWLIKNQEILSQIIEVQYRKGSQHGDADGMSRPDLQDSMETLNAITRSMTKINDQSLLSSNKDILDPPHNNSRSITTSPTFDFSLARISAEQQTDPYLSNIWKQSLENKWDDNRYMVENKVLYKVVQPTSMKTQLKLICIPKSMQLEVIQCYHDHPTGAHFGINRTWFKVRQVCYWPRMKEIINNYIRSCEKCAKYNVRRSKPPGHLNPIEYPQGPLELVSMDFWGPTPQYSTNGNKYVLVITDYYTKYVVATPLPNNTAITTAKCFVEHFIFKFGTPRRLITDQGVHFNNELMKNVTELLGTNHIQATAYHPQSNGLTERFNSTFHTQLAKFQNDDLSDWDEFLGAVTYAYNTGIQSTTKYSPFQLMFGRRPVLPLDHTSTVTHFDRPNDYWRKLMKWMNIYKKTAQQQIQLQQQRTKQRFDAHRTDHQFQINDLVWWKLPGIRGKFQQRFSGPFIIIKSQHPSYTIQDSETTAIKHVHVSDLNYYLIYESAKKYTFNNICRSDKVIVKLTGKKYALSKRKNVTRAGTIVQAKHKEALYLIKYEYNNSIQQEWFSVDNITCRTVQEQEERLLIASSKCTNNKTQTEHRAKKMKIAHSENAAIQNKISMVDQPSDNTSSQKKTCLNYSHQNISNYSDNKKISSSISTNNKVSWQSDDEAIVSEQFEDNCLNESEHTELEKSNNGKHVSNKINDTSSNLRFEITHFYPDTLDELQDRKYTENCKECVSCDPAIPYNGGAITEGNLTFVFVATCTLDYFLQFIRLAFLYNDCFRYFLIPEAEQHNIVAQTLLEMQDSLYSLDWNMARFIWVKMIGIVDKELQTQHRFEKTLNSLKVFQNSFNSLSTYDYDMHLFYQYNVHIDIAINLPVRASSRDDDCSHNNNQQITVINAELHQPVIGQYDTRSTENCGAQIIKWSSNIPLSANVELKYLKKTKINDEECTDDESGIYLVCAGQRSRTAPTFINATHPPFLIITNLEEIITTANIPRDIVIDGQKYLLFGTTSYKPGHFIGMILCLDHQQETIVDNLFRTTEGVHVVSRAFYIKSE</sequence>
<dbReference type="PROSITE" id="PS50994">
    <property type="entry name" value="INTEGRASE"/>
    <property type="match status" value="2"/>
</dbReference>
<dbReference type="InterPro" id="IPR050951">
    <property type="entry name" value="Retrovirus_Pol_polyprotein"/>
</dbReference>
<dbReference type="Gene3D" id="3.10.10.10">
    <property type="entry name" value="HIV Type 1 Reverse Transcriptase, subunit A, domain 1"/>
    <property type="match status" value="1"/>
</dbReference>
<dbReference type="PANTHER" id="PTHR37984:SF5">
    <property type="entry name" value="PROTEIN NYNRIN-LIKE"/>
    <property type="match status" value="1"/>
</dbReference>
<keyword evidence="3" id="KW-0540">Nuclease</keyword>
<keyword evidence="2" id="KW-0548">Nucleotidyltransferase</keyword>
<dbReference type="PANTHER" id="PTHR37984">
    <property type="entry name" value="PROTEIN CBG26694"/>
    <property type="match status" value="1"/>
</dbReference>
<dbReference type="Gene3D" id="3.30.70.270">
    <property type="match status" value="2"/>
</dbReference>
<keyword evidence="6" id="KW-0460">Magnesium</keyword>
<evidence type="ECO:0000259" key="11">
    <source>
        <dbReference type="PROSITE" id="PS50878"/>
    </source>
</evidence>
<keyword evidence="4" id="KW-0255">Endonuclease</keyword>
<dbReference type="InterPro" id="IPR041577">
    <property type="entry name" value="RT_RNaseH_2"/>
</dbReference>
<evidence type="ECO:0000256" key="10">
    <source>
        <dbReference type="ARBA" id="ARBA00023268"/>
    </source>
</evidence>
<dbReference type="CDD" id="cd00303">
    <property type="entry name" value="retropepsin_like"/>
    <property type="match status" value="1"/>
</dbReference>
<keyword evidence="5" id="KW-0378">Hydrolase</keyword>
<evidence type="ECO:0000256" key="3">
    <source>
        <dbReference type="ARBA" id="ARBA00022722"/>
    </source>
</evidence>
<comment type="caution">
    <text evidence="13">The sequence shown here is derived from an EMBL/GenBank/DDBJ whole genome shotgun (WGS) entry which is preliminary data.</text>
</comment>
<organism evidence="13 14">
    <name type="scientific">Adineta steineri</name>
    <dbReference type="NCBI Taxonomy" id="433720"/>
    <lineage>
        <taxon>Eukaryota</taxon>
        <taxon>Metazoa</taxon>
        <taxon>Spiralia</taxon>
        <taxon>Gnathifera</taxon>
        <taxon>Rotifera</taxon>
        <taxon>Eurotatoria</taxon>
        <taxon>Bdelloidea</taxon>
        <taxon>Adinetida</taxon>
        <taxon>Adinetidae</taxon>
        <taxon>Adineta</taxon>
    </lineage>
</organism>
<dbReference type="InterPro" id="IPR012337">
    <property type="entry name" value="RNaseH-like_sf"/>
</dbReference>
<dbReference type="InterPro" id="IPR043128">
    <property type="entry name" value="Rev_trsase/Diguanyl_cyclase"/>
</dbReference>
<dbReference type="FunFam" id="3.30.420.10:FF:000032">
    <property type="entry name" value="Retrovirus-related Pol polyprotein from transposon 297-like Protein"/>
    <property type="match status" value="2"/>
</dbReference>
<dbReference type="GO" id="GO:0003723">
    <property type="term" value="F:RNA binding"/>
    <property type="evidence" value="ECO:0007669"/>
    <property type="project" value="UniProtKB-KW"/>
</dbReference>
<dbReference type="GO" id="GO:0004190">
    <property type="term" value="F:aspartic-type endopeptidase activity"/>
    <property type="evidence" value="ECO:0007669"/>
    <property type="project" value="InterPro"/>
</dbReference>
<dbReference type="Pfam" id="PF17919">
    <property type="entry name" value="RT_RNaseH_2"/>
    <property type="match status" value="1"/>
</dbReference>
<dbReference type="Gene3D" id="1.10.340.70">
    <property type="match status" value="1"/>
</dbReference>
<dbReference type="InterPro" id="IPR005162">
    <property type="entry name" value="Retrotrans_gag_dom"/>
</dbReference>
<dbReference type="SUPFAM" id="SSF50630">
    <property type="entry name" value="Acid proteases"/>
    <property type="match status" value="1"/>
</dbReference>
<dbReference type="Pfam" id="PF00665">
    <property type="entry name" value="rve"/>
    <property type="match status" value="2"/>
</dbReference>
<dbReference type="EMBL" id="CAJOBB010000367">
    <property type="protein sequence ID" value="CAF3662912.1"/>
    <property type="molecule type" value="Genomic_DNA"/>
</dbReference>
<dbReference type="CDD" id="cd09274">
    <property type="entry name" value="RNase_HI_RT_Ty3"/>
    <property type="match status" value="1"/>
</dbReference>
<dbReference type="InterPro" id="IPR041588">
    <property type="entry name" value="Integrase_H2C2"/>
</dbReference>
<dbReference type="CDD" id="cd01647">
    <property type="entry name" value="RT_LTR"/>
    <property type="match status" value="1"/>
</dbReference>
<dbReference type="Pfam" id="PF00078">
    <property type="entry name" value="RVT_1"/>
    <property type="match status" value="1"/>
</dbReference>
<evidence type="ECO:0000256" key="9">
    <source>
        <dbReference type="ARBA" id="ARBA00022918"/>
    </source>
</evidence>
<feature type="domain" description="Integrase catalytic" evidence="12">
    <location>
        <begin position="137"/>
        <end position="309"/>
    </location>
</feature>
<keyword evidence="1" id="KW-0808">Transferase</keyword>
<dbReference type="SUPFAM" id="SSF53098">
    <property type="entry name" value="Ribonuclease H-like"/>
    <property type="match status" value="2"/>
</dbReference>